<reference evidence="3 4" key="1">
    <citation type="submission" date="2024-02" db="EMBL/GenBank/DDBJ databases">
        <title>Rubritalea halochordaticola NBRC 107102.</title>
        <authorList>
            <person name="Ichikawa N."/>
            <person name="Katano-Makiyama Y."/>
            <person name="Hidaka K."/>
        </authorList>
    </citation>
    <scope>NUCLEOTIDE SEQUENCE [LARGE SCALE GENOMIC DNA]</scope>
    <source>
        <strain evidence="3 4">NBRC 107102</strain>
    </source>
</reference>
<organism evidence="3 4">
    <name type="scientific">Rubritalea halochordaticola</name>
    <dbReference type="NCBI Taxonomy" id="714537"/>
    <lineage>
        <taxon>Bacteria</taxon>
        <taxon>Pseudomonadati</taxon>
        <taxon>Verrucomicrobiota</taxon>
        <taxon>Verrucomicrobiia</taxon>
        <taxon>Verrucomicrobiales</taxon>
        <taxon>Rubritaleaceae</taxon>
        <taxon>Rubritalea</taxon>
    </lineage>
</organism>
<evidence type="ECO:0000313" key="4">
    <source>
        <dbReference type="Proteomes" id="UP001424741"/>
    </source>
</evidence>
<evidence type="ECO:0000313" key="3">
    <source>
        <dbReference type="EMBL" id="GAA5496619.1"/>
    </source>
</evidence>
<dbReference type="InterPro" id="IPR014044">
    <property type="entry name" value="CAP_dom"/>
</dbReference>
<sequence>MKYLHLIAFVLLGGMAHAGTVRDITNEFGKTIKVELITKTDLTVTFKLPGSSKTYTVDRASLSQADQDFLQDWEPEAAAVETPKEEAEVAPSNRLYPKSKEEIRSTVREILGRKATNGARKEQDAVNLLNVYRYLCGVPYNVTQDSQLNSHSEAAAKICKEKGQLSHDFGHYTDKCNLFSGGDMEHSVEAYINDSGDNNRERRGHRRWCLNPGMEKTGFGSGGSAYSAMWSMDGAFRKTRHKRWSYPGEGFYPREYMHGTGWSLYLDEAAPEKDRLTITIHKLRKRPEKPISFSQEPDGKDIGVRYIYTYNNTINFEPADFSAGDRGIYCVTVKGGGVRERYIVEFF</sequence>
<keyword evidence="4" id="KW-1185">Reference proteome</keyword>
<feature type="signal peptide" evidence="1">
    <location>
        <begin position="1"/>
        <end position="18"/>
    </location>
</feature>
<evidence type="ECO:0000256" key="1">
    <source>
        <dbReference type="SAM" id="SignalP"/>
    </source>
</evidence>
<proteinExistence type="predicted"/>
<accession>A0ABP9V1Q6</accession>
<protein>
    <recommendedName>
        <fullName evidence="2">SCP domain-containing protein</fullName>
    </recommendedName>
</protein>
<comment type="caution">
    <text evidence="3">The sequence shown here is derived from an EMBL/GenBank/DDBJ whole genome shotgun (WGS) entry which is preliminary data.</text>
</comment>
<dbReference type="EMBL" id="BAABRL010000009">
    <property type="protein sequence ID" value="GAA5496619.1"/>
    <property type="molecule type" value="Genomic_DNA"/>
</dbReference>
<evidence type="ECO:0000259" key="2">
    <source>
        <dbReference type="Pfam" id="PF00188"/>
    </source>
</evidence>
<dbReference type="Proteomes" id="UP001424741">
    <property type="component" value="Unassembled WGS sequence"/>
</dbReference>
<name>A0ABP9V1Q6_9BACT</name>
<dbReference type="Pfam" id="PF00188">
    <property type="entry name" value="CAP"/>
    <property type="match status" value="1"/>
</dbReference>
<dbReference type="RefSeq" id="WP_346189262.1">
    <property type="nucleotide sequence ID" value="NZ_BAABRL010000009.1"/>
</dbReference>
<gene>
    <name evidence="3" type="ORF">Rhal01_02804</name>
</gene>
<keyword evidence="1" id="KW-0732">Signal</keyword>
<feature type="chain" id="PRO_5046927029" description="SCP domain-containing protein" evidence="1">
    <location>
        <begin position="19"/>
        <end position="347"/>
    </location>
</feature>
<feature type="domain" description="SCP" evidence="2">
    <location>
        <begin position="126"/>
        <end position="225"/>
    </location>
</feature>